<sequence>MLTIITYNNYIESKAAMSIIEGDNFMNINLNIVSAKIVGVRKQQIICKTETNELLLINKPDKLKNDKLFTQVMFDLLRNGLWIPVNKKMKKLIQYDWLDASTENLAF</sequence>
<evidence type="ECO:0000313" key="2">
    <source>
        <dbReference type="Proteomes" id="UP000051155"/>
    </source>
</evidence>
<dbReference type="Proteomes" id="UP000051155">
    <property type="component" value="Unassembled WGS sequence"/>
</dbReference>
<comment type="caution">
    <text evidence="1">The sequence shown here is derived from an EMBL/GenBank/DDBJ whole genome shotgun (WGS) entry which is preliminary data.</text>
</comment>
<dbReference type="STRING" id="1423812.FD20_GL002469"/>
<dbReference type="AlphaFoldDB" id="A0A0R1Q9K0"/>
<organism evidence="1 2">
    <name type="scientific">Liquorilactobacillus uvarum DSM 19971</name>
    <dbReference type="NCBI Taxonomy" id="1423812"/>
    <lineage>
        <taxon>Bacteria</taxon>
        <taxon>Bacillati</taxon>
        <taxon>Bacillota</taxon>
        <taxon>Bacilli</taxon>
        <taxon>Lactobacillales</taxon>
        <taxon>Lactobacillaceae</taxon>
        <taxon>Liquorilactobacillus</taxon>
    </lineage>
</organism>
<dbReference type="EMBL" id="AZEG01000008">
    <property type="protein sequence ID" value="KRL37931.1"/>
    <property type="molecule type" value="Genomic_DNA"/>
</dbReference>
<name>A0A0R1Q9K0_9LACO</name>
<dbReference type="PATRIC" id="fig|1423812.3.peg.2624"/>
<reference evidence="1 2" key="1">
    <citation type="journal article" date="2015" name="Genome Announc.">
        <title>Expanding the biotechnology potential of lactobacilli through comparative genomics of 213 strains and associated genera.</title>
        <authorList>
            <person name="Sun Z."/>
            <person name="Harris H.M."/>
            <person name="McCann A."/>
            <person name="Guo C."/>
            <person name="Argimon S."/>
            <person name="Zhang W."/>
            <person name="Yang X."/>
            <person name="Jeffery I.B."/>
            <person name="Cooney J.C."/>
            <person name="Kagawa T.F."/>
            <person name="Liu W."/>
            <person name="Song Y."/>
            <person name="Salvetti E."/>
            <person name="Wrobel A."/>
            <person name="Rasinkangas P."/>
            <person name="Parkhill J."/>
            <person name="Rea M.C."/>
            <person name="O'Sullivan O."/>
            <person name="Ritari J."/>
            <person name="Douillard F.P."/>
            <person name="Paul Ross R."/>
            <person name="Yang R."/>
            <person name="Briner A.E."/>
            <person name="Felis G.E."/>
            <person name="de Vos W.M."/>
            <person name="Barrangou R."/>
            <person name="Klaenhammer T.R."/>
            <person name="Caufield P.W."/>
            <person name="Cui Y."/>
            <person name="Zhang H."/>
            <person name="O'Toole P.W."/>
        </authorList>
    </citation>
    <scope>NUCLEOTIDE SEQUENCE [LARGE SCALE GENOMIC DNA]</scope>
    <source>
        <strain evidence="1 2">DSM 19971</strain>
    </source>
</reference>
<protein>
    <submittedName>
        <fullName evidence="1">Uncharacterized protein</fullName>
    </submittedName>
</protein>
<proteinExistence type="predicted"/>
<evidence type="ECO:0000313" key="1">
    <source>
        <dbReference type="EMBL" id="KRL37931.1"/>
    </source>
</evidence>
<gene>
    <name evidence="1" type="ORF">FD20_GL002469</name>
</gene>
<keyword evidence="2" id="KW-1185">Reference proteome</keyword>
<accession>A0A0R1Q9K0</accession>